<gene>
    <name evidence="3" type="ORF">EV138_0130</name>
</gene>
<sequence>MNRWVRRTCGLVFAVLISVAGVAVPASAGGPTSVLLSAPPKVVAVGYDDARYGQLQRLTEVELTGPKEAGDHAQGRFIRALWMIHDMSAWRFDLIYPNAPGGPWIATYENPNGGPSLPAEPVWHRSSDSVALTKVLVSLGLMNGQFYGGPTGPPNTAEPAALPEPTPVATPLPAPAAQTIETHQRALSGWRWAIPGIVLGGLVTYVALRRIPRRRPWELTDVE</sequence>
<organism evidence="3 4">
    <name type="scientific">Kribbella voronezhensis</name>
    <dbReference type="NCBI Taxonomy" id="2512212"/>
    <lineage>
        <taxon>Bacteria</taxon>
        <taxon>Bacillati</taxon>
        <taxon>Actinomycetota</taxon>
        <taxon>Actinomycetes</taxon>
        <taxon>Propionibacteriales</taxon>
        <taxon>Kribbellaceae</taxon>
        <taxon>Kribbella</taxon>
    </lineage>
</organism>
<accession>A0A4R7T6C6</accession>
<keyword evidence="2" id="KW-0732">Signal</keyword>
<dbReference type="AlphaFoldDB" id="A0A4R7T6C6"/>
<comment type="caution">
    <text evidence="3">The sequence shown here is derived from an EMBL/GenBank/DDBJ whole genome shotgun (WGS) entry which is preliminary data.</text>
</comment>
<evidence type="ECO:0000313" key="4">
    <source>
        <dbReference type="Proteomes" id="UP000295151"/>
    </source>
</evidence>
<reference evidence="3 4" key="1">
    <citation type="submission" date="2019-03" db="EMBL/GenBank/DDBJ databases">
        <title>Genomic Encyclopedia of Type Strains, Phase III (KMG-III): the genomes of soil and plant-associated and newly described type strains.</title>
        <authorList>
            <person name="Whitman W."/>
        </authorList>
    </citation>
    <scope>NUCLEOTIDE SEQUENCE [LARGE SCALE GENOMIC DNA]</scope>
    <source>
        <strain evidence="3 4">VKM Ac-2575</strain>
    </source>
</reference>
<evidence type="ECO:0000256" key="1">
    <source>
        <dbReference type="SAM" id="Phobius"/>
    </source>
</evidence>
<feature type="transmembrane region" description="Helical" evidence="1">
    <location>
        <begin position="189"/>
        <end position="208"/>
    </location>
</feature>
<keyword evidence="1" id="KW-0812">Transmembrane</keyword>
<name>A0A4R7T6C6_9ACTN</name>
<dbReference type="EMBL" id="SOCE01000001">
    <property type="protein sequence ID" value="TDU86617.1"/>
    <property type="molecule type" value="Genomic_DNA"/>
</dbReference>
<protein>
    <submittedName>
        <fullName evidence="3">Uncharacterized protein</fullName>
    </submittedName>
</protein>
<dbReference type="OrthoDB" id="3698271at2"/>
<keyword evidence="1" id="KW-0472">Membrane</keyword>
<feature type="signal peptide" evidence="2">
    <location>
        <begin position="1"/>
        <end position="28"/>
    </location>
</feature>
<proteinExistence type="predicted"/>
<evidence type="ECO:0000313" key="3">
    <source>
        <dbReference type="EMBL" id="TDU86617.1"/>
    </source>
</evidence>
<evidence type="ECO:0000256" key="2">
    <source>
        <dbReference type="SAM" id="SignalP"/>
    </source>
</evidence>
<dbReference type="RefSeq" id="WP_133976542.1">
    <property type="nucleotide sequence ID" value="NZ_SOCE01000001.1"/>
</dbReference>
<feature type="chain" id="PRO_5020516228" evidence="2">
    <location>
        <begin position="29"/>
        <end position="223"/>
    </location>
</feature>
<keyword evidence="4" id="KW-1185">Reference proteome</keyword>
<keyword evidence="1" id="KW-1133">Transmembrane helix</keyword>
<dbReference type="Proteomes" id="UP000295151">
    <property type="component" value="Unassembled WGS sequence"/>
</dbReference>